<dbReference type="PANTHER" id="PTHR33257:SF4">
    <property type="entry name" value="EXPRESSED PROTEIN"/>
    <property type="match status" value="1"/>
</dbReference>
<dbReference type="InParanoid" id="A0A804I8J3"/>
<feature type="compositionally biased region" description="Pro residues" evidence="1">
    <location>
        <begin position="60"/>
        <end position="69"/>
    </location>
</feature>
<dbReference type="Gramene" id="Ma03_t04930.1">
    <property type="protein sequence ID" value="Ma03_p04930.1"/>
    <property type="gene ID" value="Ma03_g04930"/>
</dbReference>
<protein>
    <submittedName>
        <fullName evidence="2">(wild Malaysian banana) hypothetical protein</fullName>
    </submittedName>
</protein>
<evidence type="ECO:0000313" key="4">
    <source>
        <dbReference type="Proteomes" id="UP000012960"/>
    </source>
</evidence>
<feature type="region of interest" description="Disordered" evidence="1">
    <location>
        <begin position="1"/>
        <end position="29"/>
    </location>
</feature>
<dbReference type="OMA" id="VGDHERR"/>
<proteinExistence type="predicted"/>
<keyword evidence="4" id="KW-1185">Reference proteome</keyword>
<evidence type="ECO:0000313" key="2">
    <source>
        <dbReference type="EMBL" id="CAG1849193.1"/>
    </source>
</evidence>
<feature type="region of interest" description="Disordered" evidence="1">
    <location>
        <begin position="48"/>
        <end position="98"/>
    </location>
</feature>
<sequence length="149" mass="16416">MEGTKDVMQDSEVFCDRLSSGDSARSVGRSSRVYYRACGQVPFEWEIEPGQPKNPAESVPLPPLSPPPAMQSARLARWSRLDHPSAPTKTRRSKRRWRAGESKCIWSNGHPTSATPSPGCFLGSLKLTVSGSVKRWDLSRAILGMFGGR</sequence>
<gene>
    <name evidence="2" type="ORF">GSMUA_207790.1</name>
</gene>
<organism evidence="3 4">
    <name type="scientific">Musa acuminata subsp. malaccensis</name>
    <name type="common">Wild banana</name>
    <name type="synonym">Musa malaccensis</name>
    <dbReference type="NCBI Taxonomy" id="214687"/>
    <lineage>
        <taxon>Eukaryota</taxon>
        <taxon>Viridiplantae</taxon>
        <taxon>Streptophyta</taxon>
        <taxon>Embryophyta</taxon>
        <taxon>Tracheophyta</taxon>
        <taxon>Spermatophyta</taxon>
        <taxon>Magnoliopsida</taxon>
        <taxon>Liliopsida</taxon>
        <taxon>Zingiberales</taxon>
        <taxon>Musaceae</taxon>
        <taxon>Musa</taxon>
    </lineage>
</organism>
<reference evidence="2" key="1">
    <citation type="submission" date="2021-03" db="EMBL/GenBank/DDBJ databases">
        <authorList>
            <consortium name="Genoscope - CEA"/>
            <person name="William W."/>
        </authorList>
    </citation>
    <scope>NUCLEOTIDE SEQUENCE</scope>
    <source>
        <strain evidence="2">Doubled-haploid Pahang</strain>
    </source>
</reference>
<dbReference type="Proteomes" id="UP000012960">
    <property type="component" value="Unplaced"/>
</dbReference>
<dbReference type="PANTHER" id="PTHR33257">
    <property type="entry name" value="OS05G0165500 PROTEIN"/>
    <property type="match status" value="1"/>
</dbReference>
<evidence type="ECO:0000313" key="3">
    <source>
        <dbReference type="EnsemblPlants" id="Ma03_p04930.1"/>
    </source>
</evidence>
<name>A0A804I8J3_MUSAM</name>
<dbReference type="FunCoup" id="A0A804I8J3">
    <property type="interactions" value="109"/>
</dbReference>
<dbReference type="EMBL" id="HG996468">
    <property type="protein sequence ID" value="CAG1849193.1"/>
    <property type="molecule type" value="Genomic_DNA"/>
</dbReference>
<reference evidence="3" key="2">
    <citation type="submission" date="2021-05" db="UniProtKB">
        <authorList>
            <consortium name="EnsemblPlants"/>
        </authorList>
    </citation>
    <scope>IDENTIFICATION</scope>
    <source>
        <strain evidence="3">subsp. malaccensis</strain>
    </source>
</reference>
<dbReference type="AlphaFoldDB" id="A0A804I8J3"/>
<evidence type="ECO:0000256" key="1">
    <source>
        <dbReference type="SAM" id="MobiDB-lite"/>
    </source>
</evidence>
<dbReference type="EnsemblPlants" id="Ma03_t04930.1">
    <property type="protein sequence ID" value="Ma03_p04930.1"/>
    <property type="gene ID" value="Ma03_g04930"/>
</dbReference>
<feature type="compositionally biased region" description="Low complexity" evidence="1">
    <location>
        <begin position="20"/>
        <end position="29"/>
    </location>
</feature>
<accession>A0A804I8J3</accession>